<evidence type="ECO:0000313" key="3">
    <source>
        <dbReference type="Proteomes" id="UP000807716"/>
    </source>
</evidence>
<protein>
    <submittedName>
        <fullName evidence="2">Uncharacterized protein</fullName>
    </submittedName>
</protein>
<dbReference type="EMBL" id="JAAAJB010001545">
    <property type="protein sequence ID" value="KAG0247779.1"/>
    <property type="molecule type" value="Genomic_DNA"/>
</dbReference>
<evidence type="ECO:0000256" key="1">
    <source>
        <dbReference type="SAM" id="MobiDB-lite"/>
    </source>
</evidence>
<dbReference type="Proteomes" id="UP000807716">
    <property type="component" value="Unassembled WGS sequence"/>
</dbReference>
<feature type="region of interest" description="Disordered" evidence="1">
    <location>
        <begin position="1"/>
        <end position="107"/>
    </location>
</feature>
<feature type="compositionally biased region" description="Low complexity" evidence="1">
    <location>
        <begin position="44"/>
        <end position="79"/>
    </location>
</feature>
<feature type="compositionally biased region" description="Low complexity" evidence="1">
    <location>
        <begin position="148"/>
        <end position="158"/>
    </location>
</feature>
<dbReference type="OrthoDB" id="2272836at2759"/>
<proteinExistence type="predicted"/>
<keyword evidence="3" id="KW-1185">Reference proteome</keyword>
<feature type="compositionally biased region" description="Low complexity" evidence="1">
    <location>
        <begin position="10"/>
        <end position="20"/>
    </location>
</feature>
<comment type="caution">
    <text evidence="2">The sequence shown here is derived from an EMBL/GenBank/DDBJ whole genome shotgun (WGS) entry which is preliminary data.</text>
</comment>
<dbReference type="AlphaFoldDB" id="A0A9P6TVC2"/>
<organism evidence="2 3">
    <name type="scientific">Actinomortierella ambigua</name>
    <dbReference type="NCBI Taxonomy" id="1343610"/>
    <lineage>
        <taxon>Eukaryota</taxon>
        <taxon>Fungi</taxon>
        <taxon>Fungi incertae sedis</taxon>
        <taxon>Mucoromycota</taxon>
        <taxon>Mortierellomycotina</taxon>
        <taxon>Mortierellomycetes</taxon>
        <taxon>Mortierellales</taxon>
        <taxon>Mortierellaceae</taxon>
        <taxon>Actinomortierella</taxon>
    </lineage>
</organism>
<gene>
    <name evidence="2" type="ORF">DFQ27_001599</name>
</gene>
<feature type="region of interest" description="Disordered" evidence="1">
    <location>
        <begin position="126"/>
        <end position="179"/>
    </location>
</feature>
<sequence>MVDRSPPHPYSSSSSSTAPSGRMASLSVNTSVRQHQQQPPPPQQQQQQQQQQKPSQTASISSSTASSGRYYSNSYSQHHLSAHHPHLSHHHHHHHQHHPDIHGPLSAGVVENMSHRSFASYPYSRESSAHSSHYPLFHAPAPPPPAAAPAASSTSSSSRTADNNAAGTSALPPSQPYQQLSVSDILERYRDANPDLLMTVLNAKSKEDEELELSEQQAAI</sequence>
<feature type="non-terminal residue" evidence="2">
    <location>
        <position position="1"/>
    </location>
</feature>
<feature type="compositionally biased region" description="Basic residues" evidence="1">
    <location>
        <begin position="80"/>
        <end position="97"/>
    </location>
</feature>
<name>A0A9P6TVC2_9FUNG</name>
<evidence type="ECO:0000313" key="2">
    <source>
        <dbReference type="EMBL" id="KAG0247779.1"/>
    </source>
</evidence>
<reference evidence="2" key="1">
    <citation type="journal article" date="2020" name="Fungal Divers.">
        <title>Resolving the Mortierellaceae phylogeny through synthesis of multi-gene phylogenetics and phylogenomics.</title>
        <authorList>
            <person name="Vandepol N."/>
            <person name="Liber J."/>
            <person name="Desiro A."/>
            <person name="Na H."/>
            <person name="Kennedy M."/>
            <person name="Barry K."/>
            <person name="Grigoriev I.V."/>
            <person name="Miller A.N."/>
            <person name="O'Donnell K."/>
            <person name="Stajich J.E."/>
            <person name="Bonito G."/>
        </authorList>
    </citation>
    <scope>NUCLEOTIDE SEQUENCE</scope>
    <source>
        <strain evidence="2">BC1065</strain>
    </source>
</reference>
<accession>A0A9P6TVC2</accession>